<dbReference type="Gene3D" id="3.90.1140.10">
    <property type="entry name" value="Cyclic phosphodiesterase"/>
    <property type="match status" value="1"/>
</dbReference>
<dbReference type="STRING" id="988821.SAMN05421867_111112"/>
<dbReference type="InterPro" id="IPR050580">
    <property type="entry name" value="2H_phosphoesterase_YjcG-like"/>
</dbReference>
<dbReference type="EMBL" id="FOKA01000011">
    <property type="protein sequence ID" value="SFB25526.1"/>
    <property type="molecule type" value="Genomic_DNA"/>
</dbReference>
<gene>
    <name evidence="1" type="ORF">SAMN05421867_111112</name>
</gene>
<keyword evidence="1" id="KW-0436">Ligase</keyword>
<sequence length="205" mass="22294">MTDVPPVLVGVSVRVPEPWAGQLQEARAGYGDPVARHVPPHVTILPPTPVAPAQQAAVLEHLDRVVAAHRAFVLHLRGTGTFRPVSPVAYVDVAEGGDACARLEAAVRRGPLWAEQRFAYRPHVTVAHHVDDAALDAAERDWADLDAQFLVTTVECAALDPDGRWRTLRVHPLAGPDRPVPLPDPPTGEHPVVRAALRRLRHRPS</sequence>
<dbReference type="Pfam" id="PF13563">
    <property type="entry name" value="2_5_RNA_ligase2"/>
    <property type="match status" value="1"/>
</dbReference>
<evidence type="ECO:0000313" key="1">
    <source>
        <dbReference type="EMBL" id="SFB25526.1"/>
    </source>
</evidence>
<dbReference type="Proteomes" id="UP000199012">
    <property type="component" value="Unassembled WGS sequence"/>
</dbReference>
<dbReference type="InterPro" id="IPR009097">
    <property type="entry name" value="Cyclic_Pdiesterase"/>
</dbReference>
<keyword evidence="2" id="KW-1185">Reference proteome</keyword>
<organism evidence="1 2">
    <name type="scientific">Cellulomonas marina</name>
    <dbReference type="NCBI Taxonomy" id="988821"/>
    <lineage>
        <taxon>Bacteria</taxon>
        <taxon>Bacillati</taxon>
        <taxon>Actinomycetota</taxon>
        <taxon>Actinomycetes</taxon>
        <taxon>Micrococcales</taxon>
        <taxon>Cellulomonadaceae</taxon>
        <taxon>Cellulomonas</taxon>
    </lineage>
</organism>
<dbReference type="PANTHER" id="PTHR40037">
    <property type="entry name" value="PHOSPHOESTERASE YJCG-RELATED"/>
    <property type="match status" value="1"/>
</dbReference>
<dbReference type="SUPFAM" id="SSF55144">
    <property type="entry name" value="LigT-like"/>
    <property type="match status" value="1"/>
</dbReference>
<evidence type="ECO:0000313" key="2">
    <source>
        <dbReference type="Proteomes" id="UP000199012"/>
    </source>
</evidence>
<accession>A0A1I0ZK84</accession>
<name>A0A1I0ZK84_9CELL</name>
<protein>
    <submittedName>
        <fullName evidence="1">2'-5' RNA ligase</fullName>
    </submittedName>
</protein>
<dbReference type="GO" id="GO:0016874">
    <property type="term" value="F:ligase activity"/>
    <property type="evidence" value="ECO:0007669"/>
    <property type="project" value="UniProtKB-KW"/>
</dbReference>
<dbReference type="OrthoDB" id="358773at2"/>
<dbReference type="PANTHER" id="PTHR40037:SF1">
    <property type="entry name" value="PHOSPHOESTERASE SAOUHSC_00951-RELATED"/>
    <property type="match status" value="1"/>
</dbReference>
<proteinExistence type="predicted"/>
<reference evidence="1 2" key="1">
    <citation type="submission" date="2016-10" db="EMBL/GenBank/DDBJ databases">
        <authorList>
            <person name="de Groot N.N."/>
        </authorList>
    </citation>
    <scope>NUCLEOTIDE SEQUENCE [LARGE SCALE GENOMIC DNA]</scope>
    <source>
        <strain evidence="1 2">CGMCC 4.6945</strain>
    </source>
</reference>
<dbReference type="RefSeq" id="WP_090033562.1">
    <property type="nucleotide sequence ID" value="NZ_BONM01000007.1"/>
</dbReference>
<dbReference type="AlphaFoldDB" id="A0A1I0ZK84"/>